<organism evidence="2">
    <name type="scientific">Gongylonema pulchrum</name>
    <dbReference type="NCBI Taxonomy" id="637853"/>
    <lineage>
        <taxon>Eukaryota</taxon>
        <taxon>Metazoa</taxon>
        <taxon>Ecdysozoa</taxon>
        <taxon>Nematoda</taxon>
        <taxon>Chromadorea</taxon>
        <taxon>Rhabditida</taxon>
        <taxon>Spirurina</taxon>
        <taxon>Spiruromorpha</taxon>
        <taxon>Spiruroidea</taxon>
        <taxon>Gongylonematidae</taxon>
        <taxon>Gongylonema</taxon>
    </lineage>
</organism>
<reference evidence="2" key="1">
    <citation type="submission" date="2016-06" db="UniProtKB">
        <authorList>
            <consortium name="WormBaseParasite"/>
        </authorList>
    </citation>
    <scope>IDENTIFICATION</scope>
</reference>
<dbReference type="InterPro" id="IPR000608">
    <property type="entry name" value="UBC"/>
</dbReference>
<dbReference type="WBParaSite" id="GPUH_0002487601-mRNA-1">
    <property type="protein sequence ID" value="GPUH_0002487601-mRNA-1"/>
    <property type="gene ID" value="GPUH_0002487601"/>
</dbReference>
<dbReference type="AlphaFoldDB" id="A0A183EV55"/>
<dbReference type="PROSITE" id="PS50127">
    <property type="entry name" value="UBC_2"/>
    <property type="match status" value="1"/>
</dbReference>
<evidence type="ECO:0000259" key="1">
    <source>
        <dbReference type="PROSITE" id="PS50127"/>
    </source>
</evidence>
<name>A0A183EV55_9BILA</name>
<proteinExistence type="predicted"/>
<protein>
    <submittedName>
        <fullName evidence="2">UBC core domain-containing protein</fullName>
    </submittedName>
</protein>
<feature type="domain" description="UBC core" evidence="1">
    <location>
        <begin position="1"/>
        <end position="42"/>
    </location>
</feature>
<dbReference type="Gene3D" id="3.10.110.10">
    <property type="entry name" value="Ubiquitin Conjugating Enzyme"/>
    <property type="match status" value="1"/>
</dbReference>
<accession>A0A183EV55</accession>
<dbReference type="InterPro" id="IPR016135">
    <property type="entry name" value="UBQ-conjugating_enzyme/RWD"/>
</dbReference>
<dbReference type="SUPFAM" id="SSF54495">
    <property type="entry name" value="UBC-like"/>
    <property type="match status" value="1"/>
</dbReference>
<sequence length="46" mass="5581">LIFLLNDPEPERPLRQQIAEQIYKDKQAFMREAIEQTRKNAEKRPK</sequence>
<evidence type="ECO:0000313" key="2">
    <source>
        <dbReference type="WBParaSite" id="GPUH_0002487601-mRNA-1"/>
    </source>
</evidence>